<evidence type="ECO:0000256" key="1">
    <source>
        <dbReference type="SAM" id="SignalP"/>
    </source>
</evidence>
<protein>
    <submittedName>
        <fullName evidence="2">Uncharacterized protein</fullName>
    </submittedName>
</protein>
<dbReference type="OrthoDB" id="4362256at2759"/>
<evidence type="ECO:0000313" key="2">
    <source>
        <dbReference type="EMBL" id="OJJ53111.1"/>
    </source>
</evidence>
<feature type="chain" id="PRO_5013154734" evidence="1">
    <location>
        <begin position="21"/>
        <end position="267"/>
    </location>
</feature>
<proteinExistence type="predicted"/>
<keyword evidence="3" id="KW-1185">Reference proteome</keyword>
<reference evidence="3" key="1">
    <citation type="journal article" date="2017" name="Genome Biol.">
        <title>Comparative genomics reveals high biological diversity and specific adaptations in the industrially and medically important fungal genus Aspergillus.</title>
        <authorList>
            <person name="de Vries R.P."/>
            <person name="Riley R."/>
            <person name="Wiebenga A."/>
            <person name="Aguilar-Osorio G."/>
            <person name="Amillis S."/>
            <person name="Uchima C.A."/>
            <person name="Anderluh G."/>
            <person name="Asadollahi M."/>
            <person name="Askin M."/>
            <person name="Barry K."/>
            <person name="Battaglia E."/>
            <person name="Bayram O."/>
            <person name="Benocci T."/>
            <person name="Braus-Stromeyer S.A."/>
            <person name="Caldana C."/>
            <person name="Canovas D."/>
            <person name="Cerqueira G.C."/>
            <person name="Chen F."/>
            <person name="Chen W."/>
            <person name="Choi C."/>
            <person name="Clum A."/>
            <person name="Dos Santos R.A."/>
            <person name="Damasio A.R."/>
            <person name="Diallinas G."/>
            <person name="Emri T."/>
            <person name="Fekete E."/>
            <person name="Flipphi M."/>
            <person name="Freyberg S."/>
            <person name="Gallo A."/>
            <person name="Gournas C."/>
            <person name="Habgood R."/>
            <person name="Hainaut M."/>
            <person name="Harispe M.L."/>
            <person name="Henrissat B."/>
            <person name="Hilden K.S."/>
            <person name="Hope R."/>
            <person name="Hossain A."/>
            <person name="Karabika E."/>
            <person name="Karaffa L."/>
            <person name="Karanyi Z."/>
            <person name="Krasevec N."/>
            <person name="Kuo A."/>
            <person name="Kusch H."/>
            <person name="LaButti K."/>
            <person name="Lagendijk E.L."/>
            <person name="Lapidus A."/>
            <person name="Levasseur A."/>
            <person name="Lindquist E."/>
            <person name="Lipzen A."/>
            <person name="Logrieco A.F."/>
            <person name="MacCabe A."/>
            <person name="Maekelae M.R."/>
            <person name="Malavazi I."/>
            <person name="Melin P."/>
            <person name="Meyer V."/>
            <person name="Mielnichuk N."/>
            <person name="Miskei M."/>
            <person name="Molnar A.P."/>
            <person name="Mule G."/>
            <person name="Ngan C.Y."/>
            <person name="Orejas M."/>
            <person name="Orosz E."/>
            <person name="Ouedraogo J.P."/>
            <person name="Overkamp K.M."/>
            <person name="Park H.-S."/>
            <person name="Perrone G."/>
            <person name="Piumi F."/>
            <person name="Punt P.J."/>
            <person name="Ram A.F."/>
            <person name="Ramon A."/>
            <person name="Rauscher S."/>
            <person name="Record E."/>
            <person name="Riano-Pachon D.M."/>
            <person name="Robert V."/>
            <person name="Roehrig J."/>
            <person name="Ruller R."/>
            <person name="Salamov A."/>
            <person name="Salih N.S."/>
            <person name="Samson R.A."/>
            <person name="Sandor E."/>
            <person name="Sanguinetti M."/>
            <person name="Schuetze T."/>
            <person name="Sepcic K."/>
            <person name="Shelest E."/>
            <person name="Sherlock G."/>
            <person name="Sophianopoulou V."/>
            <person name="Squina F.M."/>
            <person name="Sun H."/>
            <person name="Susca A."/>
            <person name="Todd R.B."/>
            <person name="Tsang A."/>
            <person name="Unkles S.E."/>
            <person name="van de Wiele N."/>
            <person name="van Rossen-Uffink D."/>
            <person name="Oliveira J.V."/>
            <person name="Vesth T.C."/>
            <person name="Visser J."/>
            <person name="Yu J.-H."/>
            <person name="Zhou M."/>
            <person name="Andersen M.R."/>
            <person name="Archer D.B."/>
            <person name="Baker S.E."/>
            <person name="Benoit I."/>
            <person name="Brakhage A.A."/>
            <person name="Braus G.H."/>
            <person name="Fischer R."/>
            <person name="Frisvad J.C."/>
            <person name="Goldman G.H."/>
            <person name="Houbraken J."/>
            <person name="Oakley B."/>
            <person name="Pocsi I."/>
            <person name="Scazzocchio C."/>
            <person name="Seiboth B."/>
            <person name="vanKuyk P.A."/>
            <person name="Wortman J."/>
            <person name="Dyer P.S."/>
            <person name="Grigoriev I.V."/>
        </authorList>
    </citation>
    <scope>NUCLEOTIDE SEQUENCE [LARGE SCALE GENOMIC DNA]</scope>
    <source>
        <strain evidence="3">CBS 593.65</strain>
    </source>
</reference>
<accession>A0A1L9T196</accession>
<dbReference type="VEuPathDB" id="FungiDB:ASPSYDRAFT_51209"/>
<keyword evidence="1" id="KW-0732">Signal</keyword>
<feature type="signal peptide" evidence="1">
    <location>
        <begin position="1"/>
        <end position="20"/>
    </location>
</feature>
<name>A0A1L9T196_9EURO</name>
<organism evidence="2 3">
    <name type="scientific">Aspergillus sydowii CBS 593.65</name>
    <dbReference type="NCBI Taxonomy" id="1036612"/>
    <lineage>
        <taxon>Eukaryota</taxon>
        <taxon>Fungi</taxon>
        <taxon>Dikarya</taxon>
        <taxon>Ascomycota</taxon>
        <taxon>Pezizomycotina</taxon>
        <taxon>Eurotiomycetes</taxon>
        <taxon>Eurotiomycetidae</taxon>
        <taxon>Eurotiales</taxon>
        <taxon>Aspergillaceae</taxon>
        <taxon>Aspergillus</taxon>
        <taxon>Aspergillus subgen. Nidulantes</taxon>
    </lineage>
</organism>
<sequence>MLLLRRISLLFLFLLELSLAAFVAVQQDTGLANRIGSQKALVWTSVLTFDQEVTEQQLTGIARDGFISMLENLINANMGTKWLPKIMTALTHEDPKEKGKWIVYLSSSTRSKDSLVYEVSSADRNAERCGKMRSLVPQQLQDTFSACQLGTGHAQHQNDANCGETGVLLLMAARTGDAQLEAARKSKVVAWKGTLGANKAYESGRIEPPCPLSDRGFGCANTLDTLAKEMTIVSTEEHFQDSDPNDAEYTNNMPTNVEFLSLYPEDA</sequence>
<dbReference type="EMBL" id="KV878598">
    <property type="protein sequence ID" value="OJJ53111.1"/>
    <property type="molecule type" value="Genomic_DNA"/>
</dbReference>
<dbReference type="GeneID" id="63764319"/>
<evidence type="ECO:0000313" key="3">
    <source>
        <dbReference type="Proteomes" id="UP000184356"/>
    </source>
</evidence>
<dbReference type="RefSeq" id="XP_040696917.1">
    <property type="nucleotide sequence ID" value="XM_040848246.1"/>
</dbReference>
<gene>
    <name evidence="2" type="ORF">ASPSYDRAFT_51209</name>
</gene>
<dbReference type="AlphaFoldDB" id="A0A1L9T196"/>
<dbReference type="Proteomes" id="UP000184356">
    <property type="component" value="Unassembled WGS sequence"/>
</dbReference>